<evidence type="ECO:0000256" key="3">
    <source>
        <dbReference type="ARBA" id="ARBA00022475"/>
    </source>
</evidence>
<feature type="transmembrane region" description="Helical" evidence="8">
    <location>
        <begin position="85"/>
        <end position="104"/>
    </location>
</feature>
<dbReference type="PANTHER" id="PTHR30561">
    <property type="entry name" value="SMR FAMILY PROTON-DEPENDENT DRUG EFFLUX TRANSPORTER SUGE"/>
    <property type="match status" value="1"/>
</dbReference>
<evidence type="ECO:0000256" key="4">
    <source>
        <dbReference type="ARBA" id="ARBA00022692"/>
    </source>
</evidence>
<dbReference type="Pfam" id="PF00893">
    <property type="entry name" value="Multi_Drug_Res"/>
    <property type="match status" value="1"/>
</dbReference>
<evidence type="ECO:0000256" key="5">
    <source>
        <dbReference type="ARBA" id="ARBA00022989"/>
    </source>
</evidence>
<evidence type="ECO:0000256" key="2">
    <source>
        <dbReference type="ARBA" id="ARBA00022448"/>
    </source>
</evidence>
<evidence type="ECO:0000256" key="7">
    <source>
        <dbReference type="RuleBase" id="RU003942"/>
    </source>
</evidence>
<feature type="transmembrane region" description="Helical" evidence="8">
    <location>
        <begin position="59"/>
        <end position="78"/>
    </location>
</feature>
<accession>A0ABW0EQH7</accession>
<comment type="caution">
    <text evidence="9">The sequence shown here is derived from an EMBL/GenBank/DDBJ whole genome shotgun (WGS) entry which is preliminary data.</text>
</comment>
<dbReference type="InterPro" id="IPR045324">
    <property type="entry name" value="Small_multidrug_res"/>
</dbReference>
<keyword evidence="2" id="KW-0813">Transport</keyword>
<dbReference type="InterPro" id="IPR000390">
    <property type="entry name" value="Small_drug/metabolite_transptr"/>
</dbReference>
<dbReference type="PANTHER" id="PTHR30561:SF0">
    <property type="entry name" value="GUANIDINIUM EXPORTER"/>
    <property type="match status" value="1"/>
</dbReference>
<evidence type="ECO:0000256" key="8">
    <source>
        <dbReference type="SAM" id="Phobius"/>
    </source>
</evidence>
<name>A0ABW0EQH7_9PSEU</name>
<feature type="transmembrane region" description="Helical" evidence="8">
    <location>
        <begin position="6"/>
        <end position="23"/>
    </location>
</feature>
<organism evidence="9 10">
    <name type="scientific">Actinokineospora guangxiensis</name>
    <dbReference type="NCBI Taxonomy" id="1490288"/>
    <lineage>
        <taxon>Bacteria</taxon>
        <taxon>Bacillati</taxon>
        <taxon>Actinomycetota</taxon>
        <taxon>Actinomycetes</taxon>
        <taxon>Pseudonocardiales</taxon>
        <taxon>Pseudonocardiaceae</taxon>
        <taxon>Actinokineospora</taxon>
    </lineage>
</organism>
<comment type="similarity">
    <text evidence="7">Belongs to the drug/metabolite transporter (DMT) superfamily. Small multidrug resistance (SMR) (TC 2.A.7.1) family.</text>
</comment>
<evidence type="ECO:0000313" key="10">
    <source>
        <dbReference type="Proteomes" id="UP001596157"/>
    </source>
</evidence>
<dbReference type="RefSeq" id="WP_378248945.1">
    <property type="nucleotide sequence ID" value="NZ_JBHSKF010000009.1"/>
</dbReference>
<evidence type="ECO:0000313" key="9">
    <source>
        <dbReference type="EMBL" id="MFC5289102.1"/>
    </source>
</evidence>
<keyword evidence="10" id="KW-1185">Reference proteome</keyword>
<evidence type="ECO:0000256" key="1">
    <source>
        <dbReference type="ARBA" id="ARBA00004651"/>
    </source>
</evidence>
<dbReference type="SUPFAM" id="SSF103481">
    <property type="entry name" value="Multidrug resistance efflux transporter EmrE"/>
    <property type="match status" value="1"/>
</dbReference>
<sequence>MHWLYLAIAVVFEIGFVLGTNAAKGFTRLWWSVFAIGSAVIGVYFLSLALRVLDVGVGYTIWTGLGTIGTVIAGVLFFKERLSPAKAACFAAIILGVIGLRVAANV</sequence>
<keyword evidence="4 7" id="KW-0812">Transmembrane</keyword>
<keyword evidence="3" id="KW-1003">Cell membrane</keyword>
<keyword evidence="5 8" id="KW-1133">Transmembrane helix</keyword>
<reference evidence="10" key="1">
    <citation type="journal article" date="2019" name="Int. J. Syst. Evol. Microbiol.">
        <title>The Global Catalogue of Microorganisms (GCM) 10K type strain sequencing project: providing services to taxonomists for standard genome sequencing and annotation.</title>
        <authorList>
            <consortium name="The Broad Institute Genomics Platform"/>
            <consortium name="The Broad Institute Genome Sequencing Center for Infectious Disease"/>
            <person name="Wu L."/>
            <person name="Ma J."/>
        </authorList>
    </citation>
    <scope>NUCLEOTIDE SEQUENCE [LARGE SCALE GENOMIC DNA]</scope>
    <source>
        <strain evidence="10">CCUG 59778</strain>
    </source>
</reference>
<dbReference type="InterPro" id="IPR037185">
    <property type="entry name" value="EmrE-like"/>
</dbReference>
<feature type="transmembrane region" description="Helical" evidence="8">
    <location>
        <begin position="30"/>
        <end position="53"/>
    </location>
</feature>
<proteinExistence type="inferred from homology"/>
<keyword evidence="6 8" id="KW-0472">Membrane</keyword>
<dbReference type="EMBL" id="JBHSKF010000009">
    <property type="protein sequence ID" value="MFC5289102.1"/>
    <property type="molecule type" value="Genomic_DNA"/>
</dbReference>
<evidence type="ECO:0000256" key="6">
    <source>
        <dbReference type="ARBA" id="ARBA00023136"/>
    </source>
</evidence>
<dbReference type="Gene3D" id="1.10.3730.20">
    <property type="match status" value="1"/>
</dbReference>
<protein>
    <submittedName>
        <fullName evidence="9">DMT family transporter</fullName>
    </submittedName>
</protein>
<dbReference type="Proteomes" id="UP001596157">
    <property type="component" value="Unassembled WGS sequence"/>
</dbReference>
<comment type="subcellular location">
    <subcellularLocation>
        <location evidence="1 7">Cell membrane</location>
        <topology evidence="1 7">Multi-pass membrane protein</topology>
    </subcellularLocation>
</comment>
<gene>
    <name evidence="9" type="ORF">ACFPM7_18790</name>
</gene>